<dbReference type="Pfam" id="PF00107">
    <property type="entry name" value="ADH_zinc_N"/>
    <property type="match status" value="1"/>
</dbReference>
<organism evidence="8 9">
    <name type="scientific">Planococcus lenghuensis</name>
    <dbReference type="NCBI Taxonomy" id="2213202"/>
    <lineage>
        <taxon>Bacteria</taxon>
        <taxon>Bacillati</taxon>
        <taxon>Bacillota</taxon>
        <taxon>Bacilli</taxon>
        <taxon>Bacillales</taxon>
        <taxon>Caryophanaceae</taxon>
        <taxon>Planococcus</taxon>
    </lineage>
</organism>
<evidence type="ECO:0000313" key="8">
    <source>
        <dbReference type="EMBL" id="AQQ54654.1"/>
    </source>
</evidence>
<evidence type="ECO:0000256" key="1">
    <source>
        <dbReference type="ARBA" id="ARBA00001947"/>
    </source>
</evidence>
<evidence type="ECO:0000256" key="6">
    <source>
        <dbReference type="RuleBase" id="RU361277"/>
    </source>
</evidence>
<dbReference type="Gene3D" id="3.90.180.10">
    <property type="entry name" value="Medium-chain alcohol dehydrogenases, catalytic domain"/>
    <property type="match status" value="1"/>
</dbReference>
<dbReference type="InterPro" id="IPR013149">
    <property type="entry name" value="ADH-like_C"/>
</dbReference>
<dbReference type="Proteomes" id="UP000188184">
    <property type="component" value="Chromosome"/>
</dbReference>
<protein>
    <submittedName>
        <fullName evidence="8">Aryl-alcohol dehydrogenase</fullName>
    </submittedName>
</protein>
<evidence type="ECO:0000256" key="2">
    <source>
        <dbReference type="ARBA" id="ARBA00008072"/>
    </source>
</evidence>
<name>A0A1Q2L2Q1_9BACL</name>
<keyword evidence="9" id="KW-1185">Reference proteome</keyword>
<keyword evidence="3 6" id="KW-0479">Metal-binding</keyword>
<comment type="cofactor">
    <cofactor evidence="1 6">
        <name>Zn(2+)</name>
        <dbReference type="ChEBI" id="CHEBI:29105"/>
    </cofactor>
</comment>
<comment type="similarity">
    <text evidence="2 6">Belongs to the zinc-containing alcohol dehydrogenase family.</text>
</comment>
<dbReference type="FunFam" id="3.40.50.720:FF:000003">
    <property type="entry name" value="S-(hydroxymethyl)glutathione dehydrogenase"/>
    <property type="match status" value="1"/>
</dbReference>
<dbReference type="Pfam" id="PF08240">
    <property type="entry name" value="ADH_N"/>
    <property type="match status" value="1"/>
</dbReference>
<dbReference type="InterPro" id="IPR002328">
    <property type="entry name" value="ADH_Zn_CS"/>
</dbReference>
<dbReference type="SUPFAM" id="SSF50129">
    <property type="entry name" value="GroES-like"/>
    <property type="match status" value="1"/>
</dbReference>
<dbReference type="PROSITE" id="PS00059">
    <property type="entry name" value="ADH_ZINC"/>
    <property type="match status" value="1"/>
</dbReference>
<evidence type="ECO:0000259" key="7">
    <source>
        <dbReference type="SMART" id="SM00829"/>
    </source>
</evidence>
<dbReference type="EMBL" id="CP019640">
    <property type="protein sequence ID" value="AQQ54654.1"/>
    <property type="molecule type" value="Genomic_DNA"/>
</dbReference>
<evidence type="ECO:0000256" key="5">
    <source>
        <dbReference type="ARBA" id="ARBA00023002"/>
    </source>
</evidence>
<keyword evidence="4 6" id="KW-0862">Zinc</keyword>
<dbReference type="InterPro" id="IPR013154">
    <property type="entry name" value="ADH-like_N"/>
</dbReference>
<dbReference type="GO" id="GO:0008270">
    <property type="term" value="F:zinc ion binding"/>
    <property type="evidence" value="ECO:0007669"/>
    <property type="project" value="InterPro"/>
</dbReference>
<dbReference type="KEGG" id="pmar:B0X71_17125"/>
<dbReference type="SMART" id="SM00829">
    <property type="entry name" value="PKS_ER"/>
    <property type="match status" value="1"/>
</dbReference>
<proteinExistence type="inferred from homology"/>
<dbReference type="PANTHER" id="PTHR43350">
    <property type="entry name" value="NAD-DEPENDENT ALCOHOL DEHYDROGENASE"/>
    <property type="match status" value="1"/>
</dbReference>
<evidence type="ECO:0000313" key="9">
    <source>
        <dbReference type="Proteomes" id="UP000188184"/>
    </source>
</evidence>
<dbReference type="InterPro" id="IPR036291">
    <property type="entry name" value="NAD(P)-bd_dom_sf"/>
</dbReference>
<reference evidence="8 9" key="1">
    <citation type="submission" date="2017-02" db="EMBL/GenBank/DDBJ databases">
        <title>The complete genomic sequence of a novel cold adapted crude oil-degrading bacterium Planococcus qaidamina Y42.</title>
        <authorList>
            <person name="Yang R."/>
        </authorList>
    </citation>
    <scope>NUCLEOTIDE SEQUENCE [LARGE SCALE GENOMIC DNA]</scope>
    <source>
        <strain evidence="8 9">Y42</strain>
    </source>
</reference>
<dbReference type="OrthoDB" id="9806940at2"/>
<dbReference type="RefSeq" id="WP_077590551.1">
    <property type="nucleotide sequence ID" value="NZ_CP019640.1"/>
</dbReference>
<gene>
    <name evidence="8" type="ORF">B0X71_17125</name>
</gene>
<sequence length="357" mass="38003">MKIKAAVTPQTGQPFEMTDIELPELESKDVLIKVIASGICHTDVSGRDTGMVDPPAVLGHEGAGIVEETGFEVTDLQKGDHVVVSFASCGHCDNCMTGHPAHCRHYGELNLNSHIDQDTNKLVSRFFGQSSFATYSLVNQRNVVKIDEDMDLALAAPLGCGLQTGASSVLNVLKPEAGSSIAVYGVGAVGLSAIMAAKIAGCKNIIAIDLHENRLELAEELGATASIKSGKDVDIAEKIKEITGGGVQHALDTTGVDSVVAQAIAALDSFGKLATVVTDYHLSIPLEILALRGASIVGTSQGDATPQTFIPEMISYYKKGQFPFDRMVKFYEFDQINKAFEESENGSVIKPVLKMNH</sequence>
<dbReference type="Gene3D" id="3.40.50.720">
    <property type="entry name" value="NAD(P)-binding Rossmann-like Domain"/>
    <property type="match status" value="1"/>
</dbReference>
<evidence type="ECO:0000256" key="3">
    <source>
        <dbReference type="ARBA" id="ARBA00022723"/>
    </source>
</evidence>
<dbReference type="InterPro" id="IPR020843">
    <property type="entry name" value="ER"/>
</dbReference>
<dbReference type="AlphaFoldDB" id="A0A1Q2L2Q1"/>
<dbReference type="PANTHER" id="PTHR43350:SF2">
    <property type="entry name" value="GROES-LIKE ZINC-BINDING ALCOHOL DEHYDROGENASE FAMILY PROTEIN"/>
    <property type="match status" value="1"/>
</dbReference>
<keyword evidence="5" id="KW-0560">Oxidoreductase</keyword>
<accession>A0A1Q2L2Q1</accession>
<dbReference type="InterPro" id="IPR011032">
    <property type="entry name" value="GroES-like_sf"/>
</dbReference>
<dbReference type="CDD" id="cd08278">
    <property type="entry name" value="benzyl_alcohol_DH"/>
    <property type="match status" value="1"/>
</dbReference>
<dbReference type="GO" id="GO:0016491">
    <property type="term" value="F:oxidoreductase activity"/>
    <property type="evidence" value="ECO:0007669"/>
    <property type="project" value="UniProtKB-KW"/>
</dbReference>
<dbReference type="SUPFAM" id="SSF51735">
    <property type="entry name" value="NAD(P)-binding Rossmann-fold domains"/>
    <property type="match status" value="1"/>
</dbReference>
<feature type="domain" description="Enoyl reductase (ER)" evidence="7">
    <location>
        <begin position="12"/>
        <end position="353"/>
    </location>
</feature>
<evidence type="ECO:0000256" key="4">
    <source>
        <dbReference type="ARBA" id="ARBA00022833"/>
    </source>
</evidence>